<feature type="region of interest" description="Disordered" evidence="1">
    <location>
        <begin position="110"/>
        <end position="129"/>
    </location>
</feature>
<evidence type="ECO:0000313" key="2">
    <source>
        <dbReference type="EMBL" id="RKO85260.1"/>
    </source>
</evidence>
<feature type="compositionally biased region" description="Pro residues" evidence="1">
    <location>
        <begin position="60"/>
        <end position="76"/>
    </location>
</feature>
<accession>A0A4P9W3L8</accession>
<evidence type="ECO:0000313" key="3">
    <source>
        <dbReference type="Proteomes" id="UP000269721"/>
    </source>
</evidence>
<sequence>MASKRLVVDFGFDPLSALSSPPPPDTPLDPPSPTSSDELFSFPTPTRPASADPAHVSPSPAQPAAPPPQVLDPVPVPELRDEATEVAPPAGEKVAVESGRELVVDIHPRDSATSDEDDADPPPREPAPLTPAATGLILLERQVSRPGFFHCSCLSTRLCHCDISSVDDDPDDYDVPVAIFVTRFDTLRGNLLDYSYPEGGMTSMCTVWNSRLSPVEPTLLNPMSCVLEAWARLGWWFVLHFEPGTEGGLAFAADLWFGGSGWSSLSAGFFSRPIGYGVAVFQRRALAGEDSAVERGSRSMAVGIVCQSYSALHRFLPFLREQLR</sequence>
<feature type="region of interest" description="Disordered" evidence="1">
    <location>
        <begin position="13"/>
        <end position="101"/>
    </location>
</feature>
<feature type="compositionally biased region" description="Pro residues" evidence="1">
    <location>
        <begin position="20"/>
        <end position="33"/>
    </location>
</feature>
<keyword evidence="3" id="KW-1185">Reference proteome</keyword>
<dbReference type="EMBL" id="KZ999252">
    <property type="protein sequence ID" value="RKO85260.1"/>
    <property type="molecule type" value="Genomic_DNA"/>
</dbReference>
<dbReference type="OrthoDB" id="2152680at2759"/>
<dbReference type="AlphaFoldDB" id="A0A4P9W3L8"/>
<dbReference type="Proteomes" id="UP000269721">
    <property type="component" value="Unassembled WGS sequence"/>
</dbReference>
<feature type="non-terminal residue" evidence="2">
    <location>
        <position position="324"/>
    </location>
</feature>
<organism evidence="2 3">
    <name type="scientific">Blyttiomyces helicus</name>
    <dbReference type="NCBI Taxonomy" id="388810"/>
    <lineage>
        <taxon>Eukaryota</taxon>
        <taxon>Fungi</taxon>
        <taxon>Fungi incertae sedis</taxon>
        <taxon>Chytridiomycota</taxon>
        <taxon>Chytridiomycota incertae sedis</taxon>
        <taxon>Chytridiomycetes</taxon>
        <taxon>Chytridiomycetes incertae sedis</taxon>
        <taxon>Blyttiomyces</taxon>
    </lineage>
</organism>
<gene>
    <name evidence="2" type="ORF">BDK51DRAFT_32775</name>
</gene>
<protein>
    <submittedName>
        <fullName evidence="2">Uncharacterized protein</fullName>
    </submittedName>
</protein>
<reference evidence="3" key="1">
    <citation type="journal article" date="2018" name="Nat. Microbiol.">
        <title>Leveraging single-cell genomics to expand the fungal tree of life.</title>
        <authorList>
            <person name="Ahrendt S.R."/>
            <person name="Quandt C.A."/>
            <person name="Ciobanu D."/>
            <person name="Clum A."/>
            <person name="Salamov A."/>
            <person name="Andreopoulos B."/>
            <person name="Cheng J.F."/>
            <person name="Woyke T."/>
            <person name="Pelin A."/>
            <person name="Henrissat B."/>
            <person name="Reynolds N.K."/>
            <person name="Benny G.L."/>
            <person name="Smith M.E."/>
            <person name="James T.Y."/>
            <person name="Grigoriev I.V."/>
        </authorList>
    </citation>
    <scope>NUCLEOTIDE SEQUENCE [LARGE SCALE GENOMIC DNA]</scope>
</reference>
<proteinExistence type="predicted"/>
<evidence type="ECO:0000256" key="1">
    <source>
        <dbReference type="SAM" id="MobiDB-lite"/>
    </source>
</evidence>
<name>A0A4P9W3L8_9FUNG</name>